<reference evidence="2 3" key="1">
    <citation type="submission" date="2021-04" db="EMBL/GenBank/DDBJ databases">
        <authorList>
            <person name="De Guttry C."/>
            <person name="Zahm M."/>
            <person name="Klopp C."/>
            <person name="Cabau C."/>
            <person name="Louis A."/>
            <person name="Berthelot C."/>
            <person name="Parey E."/>
            <person name="Roest Crollius H."/>
            <person name="Montfort J."/>
            <person name="Robinson-Rechavi M."/>
            <person name="Bucao C."/>
            <person name="Bouchez O."/>
            <person name="Gislard M."/>
            <person name="Lluch J."/>
            <person name="Milhes M."/>
            <person name="Lampietro C."/>
            <person name="Lopez Roques C."/>
            <person name="Donnadieu C."/>
            <person name="Braasch I."/>
            <person name="Desvignes T."/>
            <person name="Postlethwait J."/>
            <person name="Bobe J."/>
            <person name="Wedekind C."/>
            <person name="Guiguen Y."/>
        </authorList>
    </citation>
    <scope>NUCLEOTIDE SEQUENCE [LARGE SCALE GENOMIC DNA]</scope>
    <source>
        <strain evidence="2">Cs_M1</strain>
        <tissue evidence="2">Blood</tissue>
    </source>
</reference>
<evidence type="ECO:0000313" key="2">
    <source>
        <dbReference type="EMBL" id="KAK6304952.1"/>
    </source>
</evidence>
<accession>A0AAN8L4G5</accession>
<feature type="region of interest" description="Disordered" evidence="1">
    <location>
        <begin position="37"/>
        <end position="61"/>
    </location>
</feature>
<evidence type="ECO:0000256" key="1">
    <source>
        <dbReference type="SAM" id="MobiDB-lite"/>
    </source>
</evidence>
<dbReference type="AlphaFoldDB" id="A0AAN8L4G5"/>
<feature type="compositionally biased region" description="Polar residues" evidence="1">
    <location>
        <begin position="1"/>
        <end position="16"/>
    </location>
</feature>
<evidence type="ECO:0000313" key="3">
    <source>
        <dbReference type="Proteomes" id="UP001356427"/>
    </source>
</evidence>
<dbReference type="EMBL" id="JAGTTL010000022">
    <property type="protein sequence ID" value="KAK6304952.1"/>
    <property type="molecule type" value="Genomic_DNA"/>
</dbReference>
<gene>
    <name evidence="2" type="ORF">J4Q44_G00237320</name>
</gene>
<sequence length="118" mass="12948">MPYHASSCSLNSSENPYATIKDPPLLIPKVECGYVEMKSPTRRDPPNAEINNASPTNKNVYEVEPTVNAICSTGNSNGQGPFGLDPYDLPKDSHIPCHYDLLPTRDSPPLPHKELDSE</sequence>
<feature type="compositionally biased region" description="Polar residues" evidence="1">
    <location>
        <begin position="49"/>
        <end position="59"/>
    </location>
</feature>
<proteinExistence type="predicted"/>
<feature type="region of interest" description="Disordered" evidence="1">
    <location>
        <begin position="1"/>
        <end position="21"/>
    </location>
</feature>
<protein>
    <submittedName>
        <fullName evidence="2">Uncharacterized protein</fullName>
    </submittedName>
</protein>
<keyword evidence="3" id="KW-1185">Reference proteome</keyword>
<feature type="region of interest" description="Disordered" evidence="1">
    <location>
        <begin position="98"/>
        <end position="118"/>
    </location>
</feature>
<comment type="caution">
    <text evidence="2">The sequence shown here is derived from an EMBL/GenBank/DDBJ whole genome shotgun (WGS) entry which is preliminary data.</text>
</comment>
<dbReference type="Proteomes" id="UP001356427">
    <property type="component" value="Unassembled WGS sequence"/>
</dbReference>
<name>A0AAN8L4G5_9TELE</name>
<organism evidence="2 3">
    <name type="scientific">Coregonus suidteri</name>
    <dbReference type="NCBI Taxonomy" id="861788"/>
    <lineage>
        <taxon>Eukaryota</taxon>
        <taxon>Metazoa</taxon>
        <taxon>Chordata</taxon>
        <taxon>Craniata</taxon>
        <taxon>Vertebrata</taxon>
        <taxon>Euteleostomi</taxon>
        <taxon>Actinopterygii</taxon>
        <taxon>Neopterygii</taxon>
        <taxon>Teleostei</taxon>
        <taxon>Protacanthopterygii</taxon>
        <taxon>Salmoniformes</taxon>
        <taxon>Salmonidae</taxon>
        <taxon>Coregoninae</taxon>
        <taxon>Coregonus</taxon>
    </lineage>
</organism>